<name>F4ZKX3_9BBAC</name>
<evidence type="ECO:0000313" key="5">
    <source>
        <dbReference type="Proteomes" id="UP000203549"/>
    </source>
</evidence>
<dbReference type="KEGG" id="vg:10722977"/>
<proteinExistence type="predicted"/>
<keyword evidence="1" id="KW-0175">Coiled coil</keyword>
<dbReference type="Proteomes" id="UP000203549">
    <property type="component" value="Segment"/>
</dbReference>
<sequence>MNFNGVPSVNSSAFLLSDDMILTRYRGVDVTPHTFNNLIKTIASQRSISNTSQNKTKFEERIREIILAFNPSLKNSSRDMTTEYLLINSLKFNDKKEVTHTYNYNTWGNDRCVDDNGERDQDDDDDNDFKTKVVEVFSEMAHSEWDEVRLFDLVRFVSGKQCAKKVKRAYERRVRNERADARTKKNQLVSSRDDTDDDTLTSTLKNILGIKKLDVEGCCSLVGAMKRFIDRWVEEQSMDTLEKYVYALRQVDEKLRGVESTRAQMVATHEQEMSKLVNELRDVQGVVIAHANCGQELNRVMTNCEGLTKRVEAVTKLNDDLNTTITHNVIEMAKLCADVGEGEATIEELNECVNRNSREMAELRDRIAEMSVELTHATSGCAQLDEQNTLLLSEKSKLESRVVELEAELRRVLDSARVGEARCYELLSGRDKDDEEKQKVIDLTSKLCSDLQKENEMLLQDKHAITRQLEDAKEFNKNLKQRMDVDARQSQDQHDMLEQKLIHSERELSACRGRLADREQEYNIKLDDYVQQITRLTNDVEELKQIKRRLETDNAVLSKDNENLKLIYEEGCDAIEREADVRAENKKLKARVDDMLKEFENERADWVNKVDDQAGSSDASFDATGCSSVRPEKRKHDIMSKIAGAVKPLRKPDEVVRKQRKSVHVLPIKNSSFVTPHVNKQ</sequence>
<feature type="domain" description="Viral desmoplakin N-terminal" evidence="3">
    <location>
        <begin position="24"/>
        <end position="107"/>
    </location>
</feature>
<dbReference type="Gene3D" id="1.20.5.340">
    <property type="match status" value="1"/>
</dbReference>
<evidence type="ECO:0000259" key="3">
    <source>
        <dbReference type="Pfam" id="PF06771"/>
    </source>
</evidence>
<keyword evidence="5" id="KW-1185">Reference proteome</keyword>
<evidence type="ECO:0000256" key="1">
    <source>
        <dbReference type="SAM" id="Coils"/>
    </source>
</evidence>
<feature type="compositionally biased region" description="Basic and acidic residues" evidence="2">
    <location>
        <begin position="630"/>
        <end position="639"/>
    </location>
</feature>
<organism evidence="4 5">
    <name type="scientific">Clostera anachoreta granulovirus</name>
    <dbReference type="NCBI Taxonomy" id="283675"/>
    <lineage>
        <taxon>Viruses</taxon>
        <taxon>Viruses incertae sedis</taxon>
        <taxon>Naldaviricetes</taxon>
        <taxon>Lefavirales</taxon>
        <taxon>Baculoviridae</taxon>
        <taxon>Betabaculovirus</taxon>
        <taxon>Betabaculovirus clanachoretae</taxon>
    </lineage>
</organism>
<dbReference type="RefSeq" id="YP_004376304.1">
    <property type="nucleotide sequence ID" value="NC_015398.1"/>
</dbReference>
<feature type="coiled-coil region" evidence="1">
    <location>
        <begin position="448"/>
        <end position="605"/>
    </location>
</feature>
<evidence type="ECO:0000256" key="2">
    <source>
        <dbReference type="SAM" id="MobiDB-lite"/>
    </source>
</evidence>
<feature type="coiled-coil region" evidence="1">
    <location>
        <begin position="346"/>
        <end position="415"/>
    </location>
</feature>
<feature type="region of interest" description="Disordered" evidence="2">
    <location>
        <begin position="177"/>
        <end position="196"/>
    </location>
</feature>
<dbReference type="OrthoDB" id="9145at10239"/>
<dbReference type="GeneID" id="10722977"/>
<evidence type="ECO:0000313" key="4">
    <source>
        <dbReference type="EMBL" id="AEB00384.1"/>
    </source>
</evidence>
<feature type="region of interest" description="Disordered" evidence="2">
    <location>
        <begin position="615"/>
        <end position="644"/>
    </location>
</feature>
<protein>
    <submittedName>
        <fullName evidence="4">Desmoplakin</fullName>
    </submittedName>
</protein>
<dbReference type="EMBL" id="HQ116624">
    <property type="protein sequence ID" value="AEB00384.1"/>
    <property type="molecule type" value="Genomic_DNA"/>
</dbReference>
<reference evidence="4 5" key="1">
    <citation type="journal article" date="2011" name="Arch. Virol.">
        <title>Genomic sequencing and analysis of Clostera anachoreta granulovirus.</title>
        <authorList>
            <person name="Liang Z."/>
            <person name="Zhang X."/>
            <person name="Yin X."/>
            <person name="Cao S."/>
            <person name="Xu F."/>
        </authorList>
    </citation>
    <scope>NUCLEOTIDE SEQUENCE [LARGE SCALE GENOMIC DNA]</scope>
    <source>
        <strain evidence="4">ClanGV-HBHN</strain>
    </source>
</reference>
<accession>F4ZKX3</accession>
<dbReference type="InterPro" id="IPR009615">
    <property type="entry name" value="Desmo_N"/>
</dbReference>
<dbReference type="Pfam" id="PF06771">
    <property type="entry name" value="Desmo_N"/>
    <property type="match status" value="1"/>
</dbReference>